<dbReference type="EMBL" id="BTSY01000006">
    <property type="protein sequence ID" value="GMT34017.1"/>
    <property type="molecule type" value="Genomic_DNA"/>
</dbReference>
<evidence type="ECO:0000256" key="1">
    <source>
        <dbReference type="SAM" id="MobiDB-lite"/>
    </source>
</evidence>
<evidence type="ECO:0008006" key="5">
    <source>
        <dbReference type="Google" id="ProtNLM"/>
    </source>
</evidence>
<accession>A0AAV5X2I6</accession>
<evidence type="ECO:0000313" key="4">
    <source>
        <dbReference type="Proteomes" id="UP001432322"/>
    </source>
</evidence>
<evidence type="ECO:0000313" key="2">
    <source>
        <dbReference type="EMBL" id="GMT34017.1"/>
    </source>
</evidence>
<name>A0AAV5X2I6_9BILA</name>
<dbReference type="AlphaFoldDB" id="A0AAV5X2I6"/>
<feature type="region of interest" description="Disordered" evidence="1">
    <location>
        <begin position="9"/>
        <end position="29"/>
    </location>
</feature>
<reference evidence="3" key="1">
    <citation type="submission" date="2023-10" db="EMBL/GenBank/DDBJ databases">
        <title>Genome assembly of Pristionchus species.</title>
        <authorList>
            <person name="Yoshida K."/>
            <person name="Sommer R.J."/>
        </authorList>
    </citation>
    <scope>NUCLEOTIDE SEQUENCE</scope>
    <source>
        <strain evidence="3">RS5133</strain>
    </source>
</reference>
<feature type="non-terminal residue" evidence="3">
    <location>
        <position position="1"/>
    </location>
</feature>
<evidence type="ECO:0000313" key="3">
    <source>
        <dbReference type="EMBL" id="GMT37776.1"/>
    </source>
</evidence>
<protein>
    <recommendedName>
        <fullName evidence="5">BED-type domain-containing protein</fullName>
    </recommendedName>
</protein>
<sequence length="104" mass="12156">VEDIMAELLGETNERPVAPPSVGSDTPRLDSMSADQFLDRILGSDWKNHPPYETPQQFKDKKKKFHHNEGRVAYQCGCCTTRWKFKTIIFHLYMNHQEDDEDDE</sequence>
<organism evidence="3 4">
    <name type="scientific">Pristionchus fissidentatus</name>
    <dbReference type="NCBI Taxonomy" id="1538716"/>
    <lineage>
        <taxon>Eukaryota</taxon>
        <taxon>Metazoa</taxon>
        <taxon>Ecdysozoa</taxon>
        <taxon>Nematoda</taxon>
        <taxon>Chromadorea</taxon>
        <taxon>Rhabditida</taxon>
        <taxon>Rhabditina</taxon>
        <taxon>Diplogasteromorpha</taxon>
        <taxon>Diplogasteroidea</taxon>
        <taxon>Neodiplogasteridae</taxon>
        <taxon>Pristionchus</taxon>
    </lineage>
</organism>
<dbReference type="EMBL" id="BTSY01000264">
    <property type="protein sequence ID" value="GMT37776.1"/>
    <property type="molecule type" value="Genomic_DNA"/>
</dbReference>
<dbReference type="Proteomes" id="UP001432322">
    <property type="component" value="Unassembled WGS sequence"/>
</dbReference>
<comment type="caution">
    <text evidence="3">The sequence shown here is derived from an EMBL/GenBank/DDBJ whole genome shotgun (WGS) entry which is preliminary data.</text>
</comment>
<gene>
    <name evidence="2" type="ORF">PFISCL1PPCAC_25314</name>
    <name evidence="3" type="ORF">PFISCL1PPCAC_29073</name>
</gene>
<keyword evidence="4" id="KW-1185">Reference proteome</keyword>
<proteinExistence type="predicted"/>